<feature type="region of interest" description="Disordered" evidence="2">
    <location>
        <begin position="200"/>
        <end position="233"/>
    </location>
</feature>
<dbReference type="InterPro" id="IPR003615">
    <property type="entry name" value="HNH_nuc"/>
</dbReference>
<sequence>MDNWSTRSDEDLLLALADHQRALNQAMASLYALVAEVDRRALATGAGARDTAELLRSTQNISRATARDRVGAAADVEPRVLVGGTIVEPRLPILARAVHEHAVSAEHVRVIRQVLAELPPHLDAHRQDLETQLVRYARLLDPDAVRTIGRRALAVLDPDGRRPRTPTPTRNRLTLRPLGDGTELRGWLDTESAALLRTALSPLTAPVPPVPGDPADPGRRDERSTAERNGDGLTELARRLLATDTLGTEATEAVRVSVTVPLETLQNRSGAALLSFGEGGLAAAIDAQTALRLACDARAVPIVLAATGEPLFVGRELRFANRAQRRALAQRDGGCAFPGCETPPQWCIAHHIDHWVDGGPTDLTNLVLLCGWHHRVIHQGDWTISMDGGFPLFHPPPWIPGGPRRNPLHRPDLVAAAVVPRPRPPTEWIPEVARA</sequence>
<evidence type="ECO:0000259" key="3">
    <source>
        <dbReference type="SMART" id="SM00507"/>
    </source>
</evidence>
<dbReference type="InterPro" id="IPR002711">
    <property type="entry name" value="HNH"/>
</dbReference>
<reference evidence="4 5" key="1">
    <citation type="submission" date="2016-10" db="EMBL/GenBank/DDBJ databases">
        <authorList>
            <person name="de Groot N.N."/>
        </authorList>
    </citation>
    <scope>NUCLEOTIDE SEQUENCE [LARGE SCALE GENOMIC DNA]</scope>
    <source>
        <strain evidence="4 5">CGMCC 4.1877</strain>
    </source>
</reference>
<feature type="compositionally biased region" description="Basic and acidic residues" evidence="2">
    <location>
        <begin position="216"/>
        <end position="230"/>
    </location>
</feature>
<dbReference type="EMBL" id="FOUY01000007">
    <property type="protein sequence ID" value="SFN04967.1"/>
    <property type="molecule type" value="Genomic_DNA"/>
</dbReference>
<comment type="similarity">
    <text evidence="1">Belongs to the Rv1128c/1148c/1588c/1702c/1945/3466 family.</text>
</comment>
<keyword evidence="4" id="KW-0255">Endonuclease</keyword>
<feature type="domain" description="HNH nuclease" evidence="3">
    <location>
        <begin position="323"/>
        <end position="375"/>
    </location>
</feature>
<dbReference type="AlphaFoldDB" id="A0A1I4VVC6"/>
<dbReference type="RefSeq" id="WP_177238348.1">
    <property type="nucleotide sequence ID" value="NZ_FOUY01000007.1"/>
</dbReference>
<dbReference type="Pfam" id="PF02720">
    <property type="entry name" value="DUF222"/>
    <property type="match status" value="1"/>
</dbReference>
<dbReference type="GO" id="GO:0004519">
    <property type="term" value="F:endonuclease activity"/>
    <property type="evidence" value="ECO:0007669"/>
    <property type="project" value="UniProtKB-KW"/>
</dbReference>
<feature type="compositionally biased region" description="Pro residues" evidence="2">
    <location>
        <begin position="205"/>
        <end position="214"/>
    </location>
</feature>
<keyword evidence="5" id="KW-1185">Reference proteome</keyword>
<organism evidence="4 5">
    <name type="scientific">Pseudonocardia ammonioxydans</name>
    <dbReference type="NCBI Taxonomy" id="260086"/>
    <lineage>
        <taxon>Bacteria</taxon>
        <taxon>Bacillati</taxon>
        <taxon>Actinomycetota</taxon>
        <taxon>Actinomycetes</taxon>
        <taxon>Pseudonocardiales</taxon>
        <taxon>Pseudonocardiaceae</taxon>
        <taxon>Pseudonocardia</taxon>
    </lineage>
</organism>
<proteinExistence type="inferred from homology"/>
<gene>
    <name evidence="4" type="ORF">SAMN05216207_10078</name>
</gene>
<dbReference type="GO" id="GO:0003676">
    <property type="term" value="F:nucleic acid binding"/>
    <property type="evidence" value="ECO:0007669"/>
    <property type="project" value="InterPro"/>
</dbReference>
<evidence type="ECO:0000313" key="5">
    <source>
        <dbReference type="Proteomes" id="UP000199614"/>
    </source>
</evidence>
<evidence type="ECO:0000313" key="4">
    <source>
        <dbReference type="EMBL" id="SFN04967.1"/>
    </source>
</evidence>
<evidence type="ECO:0000256" key="1">
    <source>
        <dbReference type="ARBA" id="ARBA00023450"/>
    </source>
</evidence>
<dbReference type="GO" id="GO:0008270">
    <property type="term" value="F:zinc ion binding"/>
    <property type="evidence" value="ECO:0007669"/>
    <property type="project" value="InterPro"/>
</dbReference>
<accession>A0A1I4VVC6</accession>
<dbReference type="STRING" id="260086.SAMN05216207_10078"/>
<name>A0A1I4VVC6_PSUAM</name>
<keyword evidence="4" id="KW-0378">Hydrolase</keyword>
<dbReference type="Proteomes" id="UP000199614">
    <property type="component" value="Unassembled WGS sequence"/>
</dbReference>
<evidence type="ECO:0000256" key="2">
    <source>
        <dbReference type="SAM" id="MobiDB-lite"/>
    </source>
</evidence>
<dbReference type="InterPro" id="IPR003870">
    <property type="entry name" value="DUF222"/>
</dbReference>
<dbReference type="SMART" id="SM00507">
    <property type="entry name" value="HNHc"/>
    <property type="match status" value="1"/>
</dbReference>
<dbReference type="Gene3D" id="1.10.30.50">
    <property type="match status" value="1"/>
</dbReference>
<keyword evidence="4" id="KW-0540">Nuclease</keyword>
<dbReference type="Pfam" id="PF01844">
    <property type="entry name" value="HNH"/>
    <property type="match status" value="1"/>
</dbReference>
<protein>
    <submittedName>
        <fullName evidence="4">HNH endonuclease</fullName>
    </submittedName>
</protein>
<dbReference type="CDD" id="cd00085">
    <property type="entry name" value="HNHc"/>
    <property type="match status" value="1"/>
</dbReference>